<evidence type="ECO:0000313" key="20">
    <source>
        <dbReference type="EMBL" id="WCT57639.1"/>
    </source>
</evidence>
<evidence type="ECO:0000256" key="1">
    <source>
        <dbReference type="ARBA" id="ARBA00004651"/>
    </source>
</evidence>
<dbReference type="GO" id="GO:0005886">
    <property type="term" value="C:plasma membrane"/>
    <property type="evidence" value="ECO:0007669"/>
    <property type="project" value="UniProtKB-SubCell"/>
</dbReference>
<name>A0AAX3M5U2_9BACL</name>
<dbReference type="InterPro" id="IPR002543">
    <property type="entry name" value="FtsK_dom"/>
</dbReference>
<dbReference type="GO" id="GO:0005524">
    <property type="term" value="F:ATP binding"/>
    <property type="evidence" value="ECO:0007669"/>
    <property type="project" value="UniProtKB-UniRule"/>
</dbReference>
<evidence type="ECO:0000256" key="14">
    <source>
        <dbReference type="ARBA" id="ARBA00025923"/>
    </source>
</evidence>
<dbReference type="GO" id="GO:0007059">
    <property type="term" value="P:chromosome segregation"/>
    <property type="evidence" value="ECO:0007669"/>
    <property type="project" value="UniProtKB-KW"/>
</dbReference>
<keyword evidence="16" id="KW-0175">Coiled coil</keyword>
<reference evidence="20 21" key="1">
    <citation type="submission" date="2023-02" db="EMBL/GenBank/DDBJ databases">
        <title>Genome sequence of Paenibacillus kyungheensis KACC 18744.</title>
        <authorList>
            <person name="Kim S."/>
            <person name="Heo J."/>
            <person name="Kwon S.-W."/>
        </authorList>
    </citation>
    <scope>NUCLEOTIDE SEQUENCE [LARGE SCALE GENOMIC DNA]</scope>
    <source>
        <strain evidence="20 21">KACC 18744</strain>
    </source>
</reference>
<feature type="region of interest" description="Disordered" evidence="17">
    <location>
        <begin position="419"/>
        <end position="457"/>
    </location>
</feature>
<feature type="compositionally biased region" description="Low complexity" evidence="17">
    <location>
        <begin position="23"/>
        <end position="35"/>
    </location>
</feature>
<evidence type="ECO:0000256" key="7">
    <source>
        <dbReference type="ARBA" id="ARBA00022829"/>
    </source>
</evidence>
<dbReference type="InterPro" id="IPR027417">
    <property type="entry name" value="P-loop_NTPase"/>
</dbReference>
<keyword evidence="11 18" id="KW-0472">Membrane</keyword>
<dbReference type="InterPro" id="IPR036390">
    <property type="entry name" value="WH_DNA-bd_sf"/>
</dbReference>
<dbReference type="InterPro" id="IPR003593">
    <property type="entry name" value="AAA+_ATPase"/>
</dbReference>
<dbReference type="SUPFAM" id="SSF46785">
    <property type="entry name" value="Winged helix' DNA-binding domain"/>
    <property type="match status" value="1"/>
</dbReference>
<evidence type="ECO:0000256" key="5">
    <source>
        <dbReference type="ARBA" id="ARBA00022692"/>
    </source>
</evidence>
<dbReference type="Proteomes" id="UP001220509">
    <property type="component" value="Chromosome"/>
</dbReference>
<accession>A0AAX3M5U2</accession>
<dbReference type="GO" id="GO:0051301">
    <property type="term" value="P:cell division"/>
    <property type="evidence" value="ECO:0007669"/>
    <property type="project" value="UniProtKB-KW"/>
</dbReference>
<feature type="binding site" evidence="15">
    <location>
        <begin position="614"/>
        <end position="621"/>
    </location>
    <ligand>
        <name>ATP</name>
        <dbReference type="ChEBI" id="CHEBI:30616"/>
    </ligand>
</feature>
<evidence type="ECO:0000256" key="8">
    <source>
        <dbReference type="ARBA" id="ARBA00022840"/>
    </source>
</evidence>
<comment type="function">
    <text evidence="13">Essential cell division protein that coordinates cell division and chromosome segregation. The N-terminus is involved in assembly of the cell-division machinery. The C-terminus functions as a DNA motor that moves dsDNA in an ATP-dependent manner towards the dif recombination site, which is located within the replication terminus region. Required for activation of the Xer recombinase, allowing activation of chromosome unlinking by recombination.</text>
</comment>
<evidence type="ECO:0000256" key="9">
    <source>
        <dbReference type="ARBA" id="ARBA00022989"/>
    </source>
</evidence>
<protein>
    <submittedName>
        <fullName evidence="20">DNA translocase FtsK 4TM domain-containing protein</fullName>
    </submittedName>
</protein>
<feature type="coiled-coil region" evidence="16">
    <location>
        <begin position="222"/>
        <end position="257"/>
    </location>
</feature>
<feature type="transmembrane region" description="Helical" evidence="18">
    <location>
        <begin position="180"/>
        <end position="198"/>
    </location>
</feature>
<feature type="compositionally biased region" description="Basic residues" evidence="17">
    <location>
        <begin position="36"/>
        <end position="45"/>
    </location>
</feature>
<dbReference type="Gene3D" id="3.40.50.300">
    <property type="entry name" value="P-loop containing nucleotide triphosphate hydrolases"/>
    <property type="match status" value="1"/>
</dbReference>
<keyword evidence="4" id="KW-0132">Cell division</keyword>
<comment type="similarity">
    <text evidence="2">Belongs to the FtsK/SpoIIIE/SftA family.</text>
</comment>
<keyword evidence="10" id="KW-0238">DNA-binding</keyword>
<evidence type="ECO:0000256" key="15">
    <source>
        <dbReference type="PROSITE-ProRule" id="PRU00289"/>
    </source>
</evidence>
<dbReference type="Pfam" id="PF17854">
    <property type="entry name" value="FtsK_alpha"/>
    <property type="match status" value="1"/>
</dbReference>
<feature type="domain" description="FtsK" evidence="19">
    <location>
        <begin position="597"/>
        <end position="787"/>
    </location>
</feature>
<dbReference type="AlphaFoldDB" id="A0AAX3M5U2"/>
<dbReference type="InterPro" id="IPR018541">
    <property type="entry name" value="Ftsk_gamma"/>
</dbReference>
<dbReference type="PROSITE" id="PS50901">
    <property type="entry name" value="FTSK"/>
    <property type="match status" value="1"/>
</dbReference>
<keyword evidence="3" id="KW-1003">Cell membrane</keyword>
<dbReference type="InterPro" id="IPR025199">
    <property type="entry name" value="FtsK_4TM"/>
</dbReference>
<evidence type="ECO:0000313" key="21">
    <source>
        <dbReference type="Proteomes" id="UP001220509"/>
    </source>
</evidence>
<dbReference type="PANTHER" id="PTHR22683">
    <property type="entry name" value="SPORULATION PROTEIN RELATED"/>
    <property type="match status" value="1"/>
</dbReference>
<evidence type="ECO:0000256" key="6">
    <source>
        <dbReference type="ARBA" id="ARBA00022741"/>
    </source>
</evidence>
<keyword evidence="9 18" id="KW-1133">Transmembrane helix</keyword>
<dbReference type="SMART" id="SM00843">
    <property type="entry name" value="Ftsk_gamma"/>
    <property type="match status" value="1"/>
</dbReference>
<feature type="region of interest" description="Disordered" evidence="17">
    <location>
        <begin position="1"/>
        <end position="45"/>
    </location>
</feature>
<keyword evidence="8 15" id="KW-0067">ATP-binding</keyword>
<dbReference type="InterPro" id="IPR041027">
    <property type="entry name" value="FtsK_alpha"/>
</dbReference>
<keyword evidence="7" id="KW-0159">Chromosome partition</keyword>
<dbReference type="KEGG" id="pka:PQ456_09045"/>
<dbReference type="EMBL" id="CP117416">
    <property type="protein sequence ID" value="WCT57639.1"/>
    <property type="molecule type" value="Genomic_DNA"/>
</dbReference>
<feature type="transmembrane region" description="Helical" evidence="18">
    <location>
        <begin position="124"/>
        <end position="145"/>
    </location>
</feature>
<gene>
    <name evidence="20" type="ORF">PQ456_09045</name>
</gene>
<dbReference type="Pfam" id="PF01580">
    <property type="entry name" value="FtsK_SpoIIIE"/>
    <property type="match status" value="1"/>
</dbReference>
<feature type="transmembrane region" description="Helical" evidence="18">
    <location>
        <begin position="86"/>
        <end position="112"/>
    </location>
</feature>
<proteinExistence type="inferred from homology"/>
<dbReference type="Pfam" id="PF13491">
    <property type="entry name" value="FtsK_4TM"/>
    <property type="match status" value="1"/>
</dbReference>
<dbReference type="SUPFAM" id="SSF52540">
    <property type="entry name" value="P-loop containing nucleoside triphosphate hydrolases"/>
    <property type="match status" value="1"/>
</dbReference>
<dbReference type="InterPro" id="IPR036388">
    <property type="entry name" value="WH-like_DNA-bd_sf"/>
</dbReference>
<dbReference type="SMART" id="SM00382">
    <property type="entry name" value="AAA"/>
    <property type="match status" value="1"/>
</dbReference>
<feature type="transmembrane region" description="Helical" evidence="18">
    <location>
        <begin position="53"/>
        <end position="74"/>
    </location>
</feature>
<evidence type="ECO:0000256" key="2">
    <source>
        <dbReference type="ARBA" id="ARBA00006474"/>
    </source>
</evidence>
<evidence type="ECO:0000256" key="16">
    <source>
        <dbReference type="SAM" id="Coils"/>
    </source>
</evidence>
<dbReference type="CDD" id="cd01127">
    <property type="entry name" value="TrwB_TraG_TraD_VirD4"/>
    <property type="match status" value="1"/>
</dbReference>
<organism evidence="20 21">
    <name type="scientific">Paenibacillus kyungheensis</name>
    <dbReference type="NCBI Taxonomy" id="1452732"/>
    <lineage>
        <taxon>Bacteria</taxon>
        <taxon>Bacillati</taxon>
        <taxon>Bacillota</taxon>
        <taxon>Bacilli</taxon>
        <taxon>Bacillales</taxon>
        <taxon>Paenibacillaceae</taxon>
        <taxon>Paenibacillus</taxon>
    </lineage>
</organism>
<evidence type="ECO:0000259" key="19">
    <source>
        <dbReference type="PROSITE" id="PS50901"/>
    </source>
</evidence>
<evidence type="ECO:0000256" key="13">
    <source>
        <dbReference type="ARBA" id="ARBA00024986"/>
    </source>
</evidence>
<dbReference type="InterPro" id="IPR050206">
    <property type="entry name" value="FtsK/SpoIIIE/SftA"/>
</dbReference>
<dbReference type="Gene3D" id="1.10.10.10">
    <property type="entry name" value="Winged helix-like DNA-binding domain superfamily/Winged helix DNA-binding domain"/>
    <property type="match status" value="1"/>
</dbReference>
<feature type="compositionally biased region" description="Polar residues" evidence="17">
    <location>
        <begin position="426"/>
        <end position="443"/>
    </location>
</feature>
<evidence type="ECO:0000256" key="10">
    <source>
        <dbReference type="ARBA" id="ARBA00023125"/>
    </source>
</evidence>
<dbReference type="PANTHER" id="PTHR22683:SF41">
    <property type="entry name" value="DNA TRANSLOCASE FTSK"/>
    <property type="match status" value="1"/>
</dbReference>
<keyword evidence="12" id="KW-0131">Cell cycle</keyword>
<dbReference type="RefSeq" id="WP_273615816.1">
    <property type="nucleotide sequence ID" value="NZ_CP117416.1"/>
</dbReference>
<sequence length="933" mass="101985">MAKPTTTQKSKSAQSSPRKKVVSKSSSATRKTTTTTKRKPVARKRNSKAKASAWATLKYEVYGIILITFSVIALSRQAAVGEFLHYITAFILGKVYFVLPLVGIYIGLAIMLRRKWPRGWNGRLSGLVLLTCAATLISILTYVPVEQLTSLPARQAAGGYIGAVQMWLFMMLFGVIGTKLIATVMVIISLMLITQLSVADLVQRIRGYVKQLSAWAQEKLELMQIAKAERQEERELQAAEAAEMEAYEDELEEEEQDSKLSASGLFPWSRKRNRQSEQDEENPYAVIDAQFEEEELTPASVVTAMPTRSKSRVSSKAGLTQQADILSSPAIATTPESDLWDNADAEGQVDEKPPIIRDFFAQMQYERGERNEEDTLSENIGADASTTDIEAEALTAILHADSNDTNGTPLQVVEEDITHTDEESMSSENNQAVEGHPHSNSGSVVEGGTLIPPPVPQPKPYKLPSFALLAKPKNISTANDQNDYMVIARKLETTLESFGVRAKVVEVVRGPAVTRYELQPDVGVKVSRIVGLTDDIALALAAKDIRMEAPIPGKAAVGIEVPNNEVAMVTMREVMETSIFKESEAKLSIAFGRDIAGQTIVGNLAKMPHLLVAGATGSGKSVCINGIITSILYKAKPDEVKFLMVDPKMVELNIYNGIPHLLAPVVTDPKRASLALKKIVVEMEKRYELFSKSGTRNMEGYNNLMKDNPAAVLPYIVVIVDELADLMMVAAGDVEDAIARLAQMARAAGIHLIIATQRPSVDVITGVIKANIPSRIAFGVSSQIDSRTILDMGGAEKLLGRGDMLFMPVGSSKPTRVQGAFMSDEEVEAIVSYCRGQGDAQYVEDLVPEIDDTVNNIDEQLDELYDQAVQIVVEGKQASVSLLQRRMRVGYTRAARLIDSLEAHGIVGPYEGSKPREVLITVEQYQQKLASNS</sequence>
<dbReference type="Gene3D" id="3.30.980.40">
    <property type="match status" value="1"/>
</dbReference>
<feature type="transmembrane region" description="Helical" evidence="18">
    <location>
        <begin position="157"/>
        <end position="175"/>
    </location>
</feature>
<evidence type="ECO:0000256" key="11">
    <source>
        <dbReference type="ARBA" id="ARBA00023136"/>
    </source>
</evidence>
<keyword evidence="5 18" id="KW-0812">Transmembrane</keyword>
<comment type="subcellular location">
    <subcellularLocation>
        <location evidence="1">Cell membrane</location>
        <topology evidence="1">Multi-pass membrane protein</topology>
    </subcellularLocation>
</comment>
<evidence type="ECO:0000256" key="12">
    <source>
        <dbReference type="ARBA" id="ARBA00023306"/>
    </source>
</evidence>
<dbReference type="Pfam" id="PF09397">
    <property type="entry name" value="FtsK_gamma"/>
    <property type="match status" value="1"/>
</dbReference>
<comment type="subunit">
    <text evidence="14">Homohexamer. Forms a ring that surrounds DNA.</text>
</comment>
<keyword evidence="21" id="KW-1185">Reference proteome</keyword>
<evidence type="ECO:0000256" key="17">
    <source>
        <dbReference type="SAM" id="MobiDB-lite"/>
    </source>
</evidence>
<evidence type="ECO:0000256" key="18">
    <source>
        <dbReference type="SAM" id="Phobius"/>
    </source>
</evidence>
<dbReference type="GO" id="GO:0003677">
    <property type="term" value="F:DNA binding"/>
    <property type="evidence" value="ECO:0007669"/>
    <property type="project" value="UniProtKB-KW"/>
</dbReference>
<evidence type="ECO:0000256" key="3">
    <source>
        <dbReference type="ARBA" id="ARBA00022475"/>
    </source>
</evidence>
<feature type="compositionally biased region" description="Low complexity" evidence="17">
    <location>
        <begin position="1"/>
        <end position="16"/>
    </location>
</feature>
<evidence type="ECO:0000256" key="4">
    <source>
        <dbReference type="ARBA" id="ARBA00022618"/>
    </source>
</evidence>
<keyword evidence="6 15" id="KW-0547">Nucleotide-binding</keyword>